<evidence type="ECO:0000313" key="3">
    <source>
        <dbReference type="Proteomes" id="UP001497623"/>
    </source>
</evidence>
<feature type="domain" description="Reverse transcriptase" evidence="1">
    <location>
        <begin position="35"/>
        <end position="110"/>
    </location>
</feature>
<gene>
    <name evidence="2" type="ORF">MNOR_LOCUS10220</name>
</gene>
<dbReference type="AlphaFoldDB" id="A0AAV2Q9F5"/>
<dbReference type="InterPro" id="IPR000477">
    <property type="entry name" value="RT_dom"/>
</dbReference>
<protein>
    <recommendedName>
        <fullName evidence="1">Reverse transcriptase domain-containing protein</fullName>
    </recommendedName>
</protein>
<evidence type="ECO:0000259" key="1">
    <source>
        <dbReference type="Pfam" id="PF00078"/>
    </source>
</evidence>
<reference evidence="2 3" key="1">
    <citation type="submission" date="2024-05" db="EMBL/GenBank/DDBJ databases">
        <authorList>
            <person name="Wallberg A."/>
        </authorList>
    </citation>
    <scope>NUCLEOTIDE SEQUENCE [LARGE SCALE GENOMIC DNA]</scope>
</reference>
<proteinExistence type="predicted"/>
<name>A0AAV2Q9F5_MEGNR</name>
<dbReference type="Proteomes" id="UP001497623">
    <property type="component" value="Unassembled WGS sequence"/>
</dbReference>
<dbReference type="EMBL" id="CAXKWB010005102">
    <property type="protein sequence ID" value="CAL4076678.1"/>
    <property type="molecule type" value="Genomic_DNA"/>
</dbReference>
<organism evidence="2 3">
    <name type="scientific">Meganyctiphanes norvegica</name>
    <name type="common">Northern krill</name>
    <name type="synonym">Thysanopoda norvegica</name>
    <dbReference type="NCBI Taxonomy" id="48144"/>
    <lineage>
        <taxon>Eukaryota</taxon>
        <taxon>Metazoa</taxon>
        <taxon>Ecdysozoa</taxon>
        <taxon>Arthropoda</taxon>
        <taxon>Crustacea</taxon>
        <taxon>Multicrustacea</taxon>
        <taxon>Malacostraca</taxon>
        <taxon>Eumalacostraca</taxon>
        <taxon>Eucarida</taxon>
        <taxon>Euphausiacea</taxon>
        <taxon>Euphausiidae</taxon>
        <taxon>Meganyctiphanes</taxon>
    </lineage>
</organism>
<sequence>MESICEPLCNIFRDSMQSGETPEDWRRANVTPIFKKGDRNDPANYRPVSLTSQVCKVMESIVKERVFDHLKSNNLLSEEQHGFREGRSCLSNLLTTLEDWTNILDDKDCVDV</sequence>
<feature type="non-terminal residue" evidence="2">
    <location>
        <position position="112"/>
    </location>
</feature>
<keyword evidence="3" id="KW-1185">Reference proteome</keyword>
<dbReference type="PANTHER" id="PTHR33395">
    <property type="entry name" value="TRANSCRIPTASE, PUTATIVE-RELATED-RELATED"/>
    <property type="match status" value="1"/>
</dbReference>
<evidence type="ECO:0000313" key="2">
    <source>
        <dbReference type="EMBL" id="CAL4076678.1"/>
    </source>
</evidence>
<dbReference type="Pfam" id="PF00078">
    <property type="entry name" value="RVT_1"/>
    <property type="match status" value="1"/>
</dbReference>
<comment type="caution">
    <text evidence="2">The sequence shown here is derived from an EMBL/GenBank/DDBJ whole genome shotgun (WGS) entry which is preliminary data.</text>
</comment>
<accession>A0AAV2Q9F5</accession>
<dbReference type="PANTHER" id="PTHR33395:SF22">
    <property type="entry name" value="REVERSE TRANSCRIPTASE DOMAIN-CONTAINING PROTEIN"/>
    <property type="match status" value="1"/>
</dbReference>